<keyword evidence="3" id="KW-1185">Reference proteome</keyword>
<accession>A0A964E009</accession>
<dbReference type="Proteomes" id="UP000708298">
    <property type="component" value="Unassembled WGS sequence"/>
</dbReference>
<dbReference type="AlphaFoldDB" id="A0A964E009"/>
<feature type="transmembrane region" description="Helical" evidence="1">
    <location>
        <begin position="15"/>
        <end position="37"/>
    </location>
</feature>
<organism evidence="2 3">
    <name type="scientific">Acidisoma silvae</name>
    <dbReference type="NCBI Taxonomy" id="2802396"/>
    <lineage>
        <taxon>Bacteria</taxon>
        <taxon>Pseudomonadati</taxon>
        <taxon>Pseudomonadota</taxon>
        <taxon>Alphaproteobacteria</taxon>
        <taxon>Acetobacterales</taxon>
        <taxon>Acidocellaceae</taxon>
        <taxon>Acidisoma</taxon>
    </lineage>
</organism>
<proteinExistence type="predicted"/>
<feature type="transmembrane region" description="Helical" evidence="1">
    <location>
        <begin position="112"/>
        <end position="136"/>
    </location>
</feature>
<name>A0A964E009_9PROT</name>
<evidence type="ECO:0000256" key="1">
    <source>
        <dbReference type="SAM" id="Phobius"/>
    </source>
</evidence>
<evidence type="ECO:0000313" key="2">
    <source>
        <dbReference type="EMBL" id="MCB8876856.1"/>
    </source>
</evidence>
<comment type="caution">
    <text evidence="2">The sequence shown here is derived from an EMBL/GenBank/DDBJ whole genome shotgun (WGS) entry which is preliminary data.</text>
</comment>
<evidence type="ECO:0000313" key="3">
    <source>
        <dbReference type="Proteomes" id="UP000708298"/>
    </source>
</evidence>
<keyword evidence="1" id="KW-1133">Transmembrane helix</keyword>
<dbReference type="EMBL" id="JAESVB010000008">
    <property type="protein sequence ID" value="MCB8876856.1"/>
    <property type="molecule type" value="Genomic_DNA"/>
</dbReference>
<feature type="transmembrane region" description="Helical" evidence="1">
    <location>
        <begin position="83"/>
        <end position="106"/>
    </location>
</feature>
<keyword evidence="1" id="KW-0812">Transmembrane</keyword>
<sequence>MVLPLNGDVVDGTAHIVQVALTPIFLLTGVGTLLNVFNTRLARVSDHNQRLAELMRAEEDKATRQWLAQHCTRLQHRLWALDAAVALTALAGAATCGTAFILFLGSLSDKAIASWLIVSFGVALVCVVCALIAFVIDTVLAWHGLRREGPLPRDPG</sequence>
<dbReference type="Pfam" id="PF11026">
    <property type="entry name" value="DUF2721"/>
    <property type="match status" value="1"/>
</dbReference>
<reference evidence="2" key="2">
    <citation type="submission" date="2021-01" db="EMBL/GenBank/DDBJ databases">
        <authorList>
            <person name="Mieszkin S."/>
            <person name="Pouder E."/>
            <person name="Alain K."/>
        </authorList>
    </citation>
    <scope>NUCLEOTIDE SEQUENCE</scope>
    <source>
        <strain evidence="2">HW T2.11</strain>
    </source>
</reference>
<gene>
    <name evidence="2" type="ORF">ASILVAE211_16810</name>
</gene>
<dbReference type="RefSeq" id="WP_227322514.1">
    <property type="nucleotide sequence ID" value="NZ_JAESVB010000008.1"/>
</dbReference>
<reference evidence="2" key="1">
    <citation type="journal article" date="2021" name="Microorganisms">
        <title>Acidisoma silvae sp. nov. and Acidisomacellulosilytica sp. nov., Two Acidophilic Bacteria Isolated from Decaying Wood, Hydrolyzing Cellulose and Producing Poly-3-hydroxybutyrate.</title>
        <authorList>
            <person name="Mieszkin S."/>
            <person name="Pouder E."/>
            <person name="Uroz S."/>
            <person name="Simon-Colin C."/>
            <person name="Alain K."/>
        </authorList>
    </citation>
    <scope>NUCLEOTIDE SEQUENCE</scope>
    <source>
        <strain evidence="2">HW T2.11</strain>
    </source>
</reference>
<protein>
    <submittedName>
        <fullName evidence="2">DUF2721 domain-containing protein</fullName>
    </submittedName>
</protein>
<keyword evidence="1" id="KW-0472">Membrane</keyword>
<dbReference type="InterPro" id="IPR021279">
    <property type="entry name" value="DUF2721"/>
</dbReference>